<evidence type="ECO:0000313" key="2">
    <source>
        <dbReference type="EMBL" id="ALJ90662.1"/>
    </source>
</evidence>
<proteinExistence type="predicted"/>
<dbReference type="Pfam" id="PF13481">
    <property type="entry name" value="AAA_25"/>
    <property type="match status" value="1"/>
</dbReference>
<gene>
    <name evidence="2" type="ORF">TO73_0814</name>
</gene>
<dbReference type="RefSeq" id="WP_003048419.1">
    <property type="nucleotide sequence ID" value="NZ_CP010822.1"/>
</dbReference>
<evidence type="ECO:0008006" key="4">
    <source>
        <dbReference type="Google" id="ProtNLM"/>
    </source>
</evidence>
<sequence>MGLKRVDLHTPLPEIAWAWEGLIPRGFVSVVGALPGEGKSVLLTALAWQATRPEGELLGRRVEPTGAVFVDFDAATGDGRAVRGWIERHKAAFPDGDMGRLVVLEPEADTYGLGEEELAELEGVVKEAGAGLVIVDSFMAAFPLDVVKAHQVQAAFYHLRRLALSTGAAVVVIDHLPKPVNGEQAGARGLLGSIAKVAQARSVHILTRVPPREVEGRHVLRWDVLKNSFAPVPEPFGVELVFEPGLVRVVEASLPEGSVNPRKDKAQAVVLTLLQGGAVVPRKDLVEAIIQEVNVHRKTAERYLAEIAEEAGLVAVSLPGKGAPVAYRLPEAPPLPGEPEPSETPTLHAPATPKWENPDAHRETFRSTPLLLNGEGAPKSEDGGETLQEGAYFVQSDGEGTSQDEDPGKAAEEGKGGALWP</sequence>
<dbReference type="InterPro" id="IPR027417">
    <property type="entry name" value="P-loop_NTPase"/>
</dbReference>
<feature type="region of interest" description="Disordered" evidence="1">
    <location>
        <begin position="329"/>
        <end position="421"/>
    </location>
</feature>
<dbReference type="SUPFAM" id="SSF52540">
    <property type="entry name" value="P-loop containing nucleoside triphosphate hydrolases"/>
    <property type="match status" value="1"/>
</dbReference>
<name>A0ABM5VKI5_THEA5</name>
<organism evidence="2 3">
    <name type="scientific">Thermus aquaticus (strain ATCC BAA-2747 / Y51MC23)</name>
    <dbReference type="NCBI Taxonomy" id="498848"/>
    <lineage>
        <taxon>Bacteria</taxon>
        <taxon>Thermotogati</taxon>
        <taxon>Deinococcota</taxon>
        <taxon>Deinococci</taxon>
        <taxon>Thermales</taxon>
        <taxon>Thermaceae</taxon>
        <taxon>Thermus</taxon>
    </lineage>
</organism>
<dbReference type="Gene3D" id="3.40.50.300">
    <property type="entry name" value="P-loop containing nucleotide triphosphate hydrolases"/>
    <property type="match status" value="1"/>
</dbReference>
<evidence type="ECO:0000256" key="1">
    <source>
        <dbReference type="SAM" id="MobiDB-lite"/>
    </source>
</evidence>
<dbReference type="EMBL" id="CP010822">
    <property type="protein sequence ID" value="ALJ90662.1"/>
    <property type="molecule type" value="Genomic_DNA"/>
</dbReference>
<reference evidence="3" key="1">
    <citation type="journal article" date="2015" name="PLoS ONE">
        <title>Complete Genome Sequence of Thermus aquaticus Y51MC23.</title>
        <authorList>
            <person name="Brumm P.J."/>
            <person name="Monsma S."/>
            <person name="Keough B."/>
            <person name="Jasinovica S."/>
            <person name="Ferguson E."/>
            <person name="Schoenfeld T."/>
            <person name="Lodes M."/>
            <person name="Mead D.A."/>
        </authorList>
    </citation>
    <scope>NUCLEOTIDE SEQUENCE [LARGE SCALE GENOMIC DNA]</scope>
    <source>
        <strain evidence="3">BAA-2747 / Y51MC23</strain>
    </source>
</reference>
<feature type="compositionally biased region" description="Basic and acidic residues" evidence="1">
    <location>
        <begin position="406"/>
        <end position="415"/>
    </location>
</feature>
<evidence type="ECO:0000313" key="3">
    <source>
        <dbReference type="Proteomes" id="UP000058660"/>
    </source>
</evidence>
<dbReference type="Proteomes" id="UP000058660">
    <property type="component" value="Chromosome"/>
</dbReference>
<accession>A0ABM5VKI5</accession>
<keyword evidence="3" id="KW-1185">Reference proteome</keyword>
<protein>
    <recommendedName>
        <fullName evidence="4">DNA repair protein RadA</fullName>
    </recommendedName>
</protein>
<feature type="compositionally biased region" description="Basic and acidic residues" evidence="1">
    <location>
        <begin position="356"/>
        <end position="365"/>
    </location>
</feature>